<dbReference type="SMART" id="SM00388">
    <property type="entry name" value="HisKA"/>
    <property type="match status" value="1"/>
</dbReference>
<evidence type="ECO:0000256" key="7">
    <source>
        <dbReference type="SAM" id="Phobius"/>
    </source>
</evidence>
<dbReference type="AlphaFoldDB" id="A0A5C5ZN18"/>
<dbReference type="PROSITE" id="PS50109">
    <property type="entry name" value="HIS_KIN"/>
    <property type="match status" value="1"/>
</dbReference>
<organism evidence="12 13">
    <name type="scientific">Pseudobythopirellula maris</name>
    <dbReference type="NCBI Taxonomy" id="2527991"/>
    <lineage>
        <taxon>Bacteria</taxon>
        <taxon>Pseudomonadati</taxon>
        <taxon>Planctomycetota</taxon>
        <taxon>Planctomycetia</taxon>
        <taxon>Pirellulales</taxon>
        <taxon>Lacipirellulaceae</taxon>
        <taxon>Pseudobythopirellula</taxon>
    </lineage>
</organism>
<dbReference type="Pfam" id="PF02518">
    <property type="entry name" value="HATPase_c"/>
    <property type="match status" value="1"/>
</dbReference>
<proteinExistence type="predicted"/>
<feature type="domain" description="PAC" evidence="10">
    <location>
        <begin position="165"/>
        <end position="217"/>
    </location>
</feature>
<dbReference type="SUPFAM" id="SSF55785">
    <property type="entry name" value="PYP-like sensor domain (PAS domain)"/>
    <property type="match status" value="1"/>
</dbReference>
<dbReference type="InterPro" id="IPR001610">
    <property type="entry name" value="PAC"/>
</dbReference>
<sequence>MSEPHRLGPTLLDNATGDSSEALFERSMRRRYQGALVVLTAFSSLALLASGKGAWAAPAPILLGGLFAIEATARVRRAQSQRAGGGAELCDSGTLRLNAVLENAGVGVYQRDHEGRIVSVNAAMLKTLHATSEEEFLGRDDAPWLTGNKAETVYRNALAHKQRVTDFETHVTLADGGEAWLLESLIPVRDAEDELVCWIGTVHDVSDCKRSMHAEVEAARSASDAKNEFLANMSHEIRTPLNGVIGMLDLLRGERMSEQVSHYVGVARGSADALLSVISDVLDFSKIEAGRIDLEETPFSLREMTESIAERFATQAHLAGIELNCEVGPEVPDGYVGDSERIGQVIINLVSNALKFTSEGEVNLLVRKQGEQIRFTVEDTGIGIKPDDCDRLFEAFTQADTSTTREFGGAGLGLAICGKLVNLMKGSMRVDSEFGRGSSFSFELPLRTAQLPDHGQAAIDTLMSRLPDTRVLIVDDNGTNREILSRQLRSWGMEPVECDDPNQAASQLMEAQQGGRPFRVMLLDYNMPGMDGRDVALEIQRREELAHLRIVMLSSSCGLLTQEELAECGIHCAMTKPVRQSRLFDTMMNELHATLEADPDAYHTDPEAGSSDARPIRTNGHAQPPVAPPTQRFAADVLVAEDNHVNQMVAQRMLEGSGYTVHVASNGLEAIECLRAGEYTLVLMDCQMPEMGGIEATEEIRRMEQAGELPWAAQRRVPIIGLTANALGSIRDACLKAGMDGYVTKPVKKEVLIEVLREHATRIAADEPNEGHAMETTTPETNDDTLLFDAEDLQERLGIEPEFLEDIFSTMRESMDECLSGLETAQRNRDPKKVQDYAHQLKGAASNVSLIAVQETSMHIENLAKEGDLDSVETCLGELRSRVDRTLRHIDHCMTNEYVSG</sequence>
<feature type="domain" description="HPt" evidence="11">
    <location>
        <begin position="800"/>
        <end position="897"/>
    </location>
</feature>
<dbReference type="Pfam" id="PF00989">
    <property type="entry name" value="PAS"/>
    <property type="match status" value="1"/>
</dbReference>
<dbReference type="CDD" id="cd16922">
    <property type="entry name" value="HATPase_EvgS-ArcB-TorS-like"/>
    <property type="match status" value="1"/>
</dbReference>
<dbReference type="CDD" id="cd00130">
    <property type="entry name" value="PAS"/>
    <property type="match status" value="1"/>
</dbReference>
<evidence type="ECO:0000313" key="12">
    <source>
        <dbReference type="EMBL" id="TWT88241.1"/>
    </source>
</evidence>
<dbReference type="InterPro" id="IPR011006">
    <property type="entry name" value="CheY-like_superfamily"/>
</dbReference>
<evidence type="ECO:0000313" key="13">
    <source>
        <dbReference type="Proteomes" id="UP000315440"/>
    </source>
</evidence>
<dbReference type="InterPro" id="IPR036097">
    <property type="entry name" value="HisK_dim/P_sf"/>
</dbReference>
<dbReference type="Gene3D" id="3.40.50.2300">
    <property type="match status" value="2"/>
</dbReference>
<evidence type="ECO:0000256" key="2">
    <source>
        <dbReference type="ARBA" id="ARBA00012438"/>
    </source>
</evidence>
<keyword evidence="12" id="KW-0418">Kinase</keyword>
<dbReference type="NCBIfam" id="TIGR00229">
    <property type="entry name" value="sensory_box"/>
    <property type="match status" value="1"/>
</dbReference>
<feature type="modified residue" description="4-aspartylphosphate" evidence="5">
    <location>
        <position position="524"/>
    </location>
</feature>
<dbReference type="GO" id="GO:0005524">
    <property type="term" value="F:ATP binding"/>
    <property type="evidence" value="ECO:0007669"/>
    <property type="project" value="UniProtKB-KW"/>
</dbReference>
<feature type="transmembrane region" description="Helical" evidence="7">
    <location>
        <begin position="32"/>
        <end position="49"/>
    </location>
</feature>
<dbReference type="SMART" id="SM00091">
    <property type="entry name" value="PAS"/>
    <property type="match status" value="1"/>
</dbReference>
<dbReference type="SUPFAM" id="SSF47384">
    <property type="entry name" value="Homodimeric domain of signal transducing histidine kinase"/>
    <property type="match status" value="1"/>
</dbReference>
<dbReference type="Pfam" id="PF00072">
    <property type="entry name" value="Response_reg"/>
    <property type="match status" value="2"/>
</dbReference>
<dbReference type="PROSITE" id="PS50894">
    <property type="entry name" value="HPT"/>
    <property type="match status" value="1"/>
</dbReference>
<dbReference type="SUPFAM" id="SSF52172">
    <property type="entry name" value="CheY-like"/>
    <property type="match status" value="2"/>
</dbReference>
<dbReference type="InterPro" id="IPR001789">
    <property type="entry name" value="Sig_transdc_resp-reg_receiver"/>
</dbReference>
<dbReference type="EC" id="2.7.13.3" evidence="2"/>
<dbReference type="PANTHER" id="PTHR45339:SF5">
    <property type="entry name" value="HISTIDINE KINASE"/>
    <property type="match status" value="1"/>
</dbReference>
<comment type="caution">
    <text evidence="12">The sequence shown here is derived from an EMBL/GenBank/DDBJ whole genome shotgun (WGS) entry which is preliminary data.</text>
</comment>
<dbReference type="FunFam" id="3.30.565.10:FF:000078">
    <property type="entry name" value="Two-component sensor histidine kinase"/>
    <property type="match status" value="1"/>
</dbReference>
<dbReference type="OrthoDB" id="9762493at2"/>
<dbReference type="CDD" id="cd00082">
    <property type="entry name" value="HisKA"/>
    <property type="match status" value="1"/>
</dbReference>
<dbReference type="InterPro" id="IPR000014">
    <property type="entry name" value="PAS"/>
</dbReference>
<reference evidence="12 13" key="1">
    <citation type="submission" date="2019-02" db="EMBL/GenBank/DDBJ databases">
        <title>Deep-cultivation of Planctomycetes and their phenomic and genomic characterization uncovers novel biology.</title>
        <authorList>
            <person name="Wiegand S."/>
            <person name="Jogler M."/>
            <person name="Boedeker C."/>
            <person name="Pinto D."/>
            <person name="Vollmers J."/>
            <person name="Rivas-Marin E."/>
            <person name="Kohn T."/>
            <person name="Peeters S.H."/>
            <person name="Heuer A."/>
            <person name="Rast P."/>
            <person name="Oberbeckmann S."/>
            <person name="Bunk B."/>
            <person name="Jeske O."/>
            <person name="Meyerdierks A."/>
            <person name="Storesund J.E."/>
            <person name="Kallscheuer N."/>
            <person name="Luecker S."/>
            <person name="Lage O.M."/>
            <person name="Pohl T."/>
            <person name="Merkel B.J."/>
            <person name="Hornburger P."/>
            <person name="Mueller R.-W."/>
            <person name="Bruemmer F."/>
            <person name="Labrenz M."/>
            <person name="Spormann A.M."/>
            <person name="Op Den Camp H."/>
            <person name="Overmann J."/>
            <person name="Amann R."/>
            <person name="Jetten M.S.M."/>
            <person name="Mascher T."/>
            <person name="Medema M.H."/>
            <person name="Devos D.P."/>
            <person name="Kaster A.-K."/>
            <person name="Ovreas L."/>
            <person name="Rohde M."/>
            <person name="Galperin M.Y."/>
            <person name="Jogler C."/>
        </authorList>
    </citation>
    <scope>NUCLEOTIDE SEQUENCE [LARGE SCALE GENOMIC DNA]</scope>
    <source>
        <strain evidence="12 13">Mal64</strain>
    </source>
</reference>
<evidence type="ECO:0000256" key="4">
    <source>
        <dbReference type="PROSITE-ProRule" id="PRU00110"/>
    </source>
</evidence>
<evidence type="ECO:0000259" key="8">
    <source>
        <dbReference type="PROSITE" id="PS50109"/>
    </source>
</evidence>
<dbReference type="SMART" id="SM00387">
    <property type="entry name" value="HATPase_c"/>
    <property type="match status" value="1"/>
</dbReference>
<dbReference type="CDD" id="cd00088">
    <property type="entry name" value="HPT"/>
    <property type="match status" value="1"/>
</dbReference>
<evidence type="ECO:0000256" key="1">
    <source>
        <dbReference type="ARBA" id="ARBA00000085"/>
    </source>
</evidence>
<dbReference type="PANTHER" id="PTHR45339">
    <property type="entry name" value="HYBRID SIGNAL TRANSDUCTION HISTIDINE KINASE J"/>
    <property type="match status" value="1"/>
</dbReference>
<dbReference type="Gene3D" id="1.20.120.160">
    <property type="entry name" value="HPT domain"/>
    <property type="match status" value="1"/>
</dbReference>
<keyword evidence="7" id="KW-0812">Transmembrane</keyword>
<evidence type="ECO:0000259" key="9">
    <source>
        <dbReference type="PROSITE" id="PS50110"/>
    </source>
</evidence>
<dbReference type="Gene3D" id="3.30.565.10">
    <property type="entry name" value="Histidine kinase-like ATPase, C-terminal domain"/>
    <property type="match status" value="1"/>
</dbReference>
<protein>
    <recommendedName>
        <fullName evidence="2">histidine kinase</fullName>
        <ecNumber evidence="2">2.7.13.3</ecNumber>
    </recommendedName>
</protein>
<dbReference type="SUPFAM" id="SSF55874">
    <property type="entry name" value="ATPase domain of HSP90 chaperone/DNA topoisomerase II/histidine kinase"/>
    <property type="match status" value="1"/>
</dbReference>
<accession>A0A5C5ZN18</accession>
<dbReference type="Pfam" id="PF01627">
    <property type="entry name" value="Hpt"/>
    <property type="match status" value="1"/>
</dbReference>
<dbReference type="EMBL" id="SJPQ01000002">
    <property type="protein sequence ID" value="TWT88241.1"/>
    <property type="molecule type" value="Genomic_DNA"/>
</dbReference>
<dbReference type="SUPFAM" id="SSF47226">
    <property type="entry name" value="Histidine-containing phosphotransfer domain, HPT domain"/>
    <property type="match status" value="1"/>
</dbReference>
<evidence type="ECO:0000256" key="6">
    <source>
        <dbReference type="SAM" id="MobiDB-lite"/>
    </source>
</evidence>
<evidence type="ECO:0000259" key="10">
    <source>
        <dbReference type="PROSITE" id="PS50113"/>
    </source>
</evidence>
<name>A0A5C5ZN18_9BACT</name>
<dbReference type="PRINTS" id="PR00344">
    <property type="entry name" value="BCTRLSENSOR"/>
</dbReference>
<dbReference type="InterPro" id="IPR000700">
    <property type="entry name" value="PAS-assoc_C"/>
</dbReference>
<dbReference type="InterPro" id="IPR035965">
    <property type="entry name" value="PAS-like_dom_sf"/>
</dbReference>
<dbReference type="Gene3D" id="3.30.450.20">
    <property type="entry name" value="PAS domain"/>
    <property type="match status" value="1"/>
</dbReference>
<feature type="domain" description="Response regulatory" evidence="9">
    <location>
        <begin position="636"/>
        <end position="760"/>
    </location>
</feature>
<dbReference type="GO" id="GO:0005886">
    <property type="term" value="C:plasma membrane"/>
    <property type="evidence" value="ECO:0007669"/>
    <property type="project" value="UniProtKB-SubCell"/>
</dbReference>
<comment type="catalytic activity">
    <reaction evidence="1">
        <text>ATP + protein L-histidine = ADP + protein N-phospho-L-histidine.</text>
        <dbReference type="EC" id="2.7.13.3"/>
    </reaction>
</comment>
<dbReference type="InterPro" id="IPR008207">
    <property type="entry name" value="Sig_transdc_His_kin_Hpt_dom"/>
</dbReference>
<gene>
    <name evidence="12" type="primary">barA_2</name>
    <name evidence="12" type="ORF">Mal64_17200</name>
</gene>
<feature type="region of interest" description="Disordered" evidence="6">
    <location>
        <begin position="595"/>
        <end position="629"/>
    </location>
</feature>
<dbReference type="CDD" id="cd00156">
    <property type="entry name" value="REC"/>
    <property type="match status" value="1"/>
</dbReference>
<dbReference type="PROSITE" id="PS50113">
    <property type="entry name" value="PAC"/>
    <property type="match status" value="1"/>
</dbReference>
<dbReference type="InterPro" id="IPR003594">
    <property type="entry name" value="HATPase_dom"/>
</dbReference>
<dbReference type="InterPro" id="IPR036641">
    <property type="entry name" value="HPT_dom_sf"/>
</dbReference>
<keyword evidence="3 5" id="KW-0597">Phosphoprotein</keyword>
<keyword evidence="7" id="KW-1133">Transmembrane helix</keyword>
<feature type="domain" description="Response regulatory" evidence="9">
    <location>
        <begin position="470"/>
        <end position="591"/>
    </location>
</feature>
<dbReference type="InterPro" id="IPR004358">
    <property type="entry name" value="Sig_transdc_His_kin-like_C"/>
</dbReference>
<dbReference type="SMART" id="SM00086">
    <property type="entry name" value="PAC"/>
    <property type="match status" value="1"/>
</dbReference>
<dbReference type="RefSeq" id="WP_146399133.1">
    <property type="nucleotide sequence ID" value="NZ_SJPQ01000002.1"/>
</dbReference>
<keyword evidence="7" id="KW-0472">Membrane</keyword>
<keyword evidence="13" id="KW-1185">Reference proteome</keyword>
<feature type="modified residue" description="Phosphohistidine" evidence="4">
    <location>
        <position position="839"/>
    </location>
</feature>
<dbReference type="InterPro" id="IPR005467">
    <property type="entry name" value="His_kinase_dom"/>
</dbReference>
<dbReference type="CDD" id="cd17546">
    <property type="entry name" value="REC_hyHK_CKI1_RcsC-like"/>
    <property type="match status" value="1"/>
</dbReference>
<evidence type="ECO:0000259" key="11">
    <source>
        <dbReference type="PROSITE" id="PS50894"/>
    </source>
</evidence>
<dbReference type="SMART" id="SM00448">
    <property type="entry name" value="REC"/>
    <property type="match status" value="2"/>
</dbReference>
<keyword evidence="12" id="KW-0808">Transferase</keyword>
<dbReference type="InterPro" id="IPR003661">
    <property type="entry name" value="HisK_dim/P_dom"/>
</dbReference>
<feature type="domain" description="Histidine kinase" evidence="8">
    <location>
        <begin position="232"/>
        <end position="448"/>
    </location>
</feature>
<dbReference type="InterPro" id="IPR036890">
    <property type="entry name" value="HATPase_C_sf"/>
</dbReference>
<dbReference type="Pfam" id="PF00512">
    <property type="entry name" value="HisKA"/>
    <property type="match status" value="1"/>
</dbReference>
<feature type="modified residue" description="4-aspartylphosphate" evidence="5">
    <location>
        <position position="685"/>
    </location>
</feature>
<dbReference type="Gene3D" id="1.10.287.130">
    <property type="match status" value="1"/>
</dbReference>
<dbReference type="GO" id="GO:0006355">
    <property type="term" value="P:regulation of DNA-templated transcription"/>
    <property type="evidence" value="ECO:0007669"/>
    <property type="project" value="InterPro"/>
</dbReference>
<dbReference type="GO" id="GO:0000155">
    <property type="term" value="F:phosphorelay sensor kinase activity"/>
    <property type="evidence" value="ECO:0007669"/>
    <property type="project" value="InterPro"/>
</dbReference>
<evidence type="ECO:0000256" key="5">
    <source>
        <dbReference type="PROSITE-ProRule" id="PRU00169"/>
    </source>
</evidence>
<evidence type="ECO:0000256" key="3">
    <source>
        <dbReference type="ARBA" id="ARBA00022553"/>
    </source>
</evidence>
<dbReference type="PROSITE" id="PS50110">
    <property type="entry name" value="RESPONSE_REGULATORY"/>
    <property type="match status" value="2"/>
</dbReference>
<dbReference type="Proteomes" id="UP000315440">
    <property type="component" value="Unassembled WGS sequence"/>
</dbReference>
<dbReference type="InterPro" id="IPR013767">
    <property type="entry name" value="PAS_fold"/>
</dbReference>